<dbReference type="CDD" id="cd00084">
    <property type="entry name" value="HMG-box_SF"/>
    <property type="match status" value="1"/>
</dbReference>
<organism evidence="1 5">
    <name type="scientific">Drosophila suzukii</name>
    <name type="common">Spotted-wing drosophila fruit fly</name>
    <dbReference type="NCBI Taxonomy" id="28584"/>
    <lineage>
        <taxon>Eukaryota</taxon>
        <taxon>Metazoa</taxon>
        <taxon>Ecdysozoa</taxon>
        <taxon>Arthropoda</taxon>
        <taxon>Hexapoda</taxon>
        <taxon>Insecta</taxon>
        <taxon>Pterygota</taxon>
        <taxon>Neoptera</taxon>
        <taxon>Endopterygota</taxon>
        <taxon>Diptera</taxon>
        <taxon>Brachycera</taxon>
        <taxon>Muscomorpha</taxon>
        <taxon>Ephydroidea</taxon>
        <taxon>Drosophilidae</taxon>
        <taxon>Drosophila</taxon>
        <taxon>Sophophora</taxon>
    </lineage>
</organism>
<dbReference type="SUPFAM" id="SSF47095">
    <property type="entry name" value="HMG-box"/>
    <property type="match status" value="1"/>
</dbReference>
<dbReference type="InterPro" id="IPR024460">
    <property type="entry name" value="Protamine-like"/>
</dbReference>
<dbReference type="RefSeq" id="XP_070853589.1">
    <property type="nucleotide sequence ID" value="XM_070997488.1"/>
</dbReference>
<evidence type="ECO:0000313" key="11">
    <source>
        <dbReference type="RefSeq" id="XP_070853594.1"/>
    </source>
</evidence>
<dbReference type="RefSeq" id="XP_070853591.1">
    <property type="nucleotide sequence ID" value="XM_070997490.1"/>
</dbReference>
<reference evidence="2 3" key="1">
    <citation type="submission" date="2025-05" db="UniProtKB">
        <authorList>
            <consortium name="RefSeq"/>
        </authorList>
    </citation>
    <scope>IDENTIFICATION</scope>
</reference>
<evidence type="ECO:0000313" key="7">
    <source>
        <dbReference type="RefSeq" id="XP_070853590.1"/>
    </source>
</evidence>
<dbReference type="RefSeq" id="XP_070853590.1">
    <property type="nucleotide sequence ID" value="XM_070997489.1"/>
</dbReference>
<evidence type="ECO:0000313" key="2">
    <source>
        <dbReference type="RefSeq" id="XP_070853585.1"/>
    </source>
</evidence>
<dbReference type="RefSeq" id="XP_070853592.1">
    <property type="nucleotide sequence ID" value="XM_070997491.1"/>
</dbReference>
<protein>
    <submittedName>
        <fullName evidence="2 3">Protamine-like protein 99C isoform X2</fullName>
    </submittedName>
</protein>
<evidence type="ECO:0000313" key="3">
    <source>
        <dbReference type="RefSeq" id="XP_070853586.1"/>
    </source>
</evidence>
<dbReference type="RefSeq" id="XP_070853587.1">
    <property type="nucleotide sequence ID" value="XM_070997486.1"/>
</dbReference>
<evidence type="ECO:0000313" key="8">
    <source>
        <dbReference type="RefSeq" id="XP_070853591.1"/>
    </source>
</evidence>
<dbReference type="GeneID" id="118878363"/>
<dbReference type="RefSeq" id="XP_070853586.1">
    <property type="nucleotide sequence ID" value="XM_070997485.1"/>
</dbReference>
<evidence type="ECO:0000313" key="4">
    <source>
        <dbReference type="RefSeq" id="XP_070853587.1"/>
    </source>
</evidence>
<dbReference type="RefSeq" id="XP_070853585.1">
    <property type="nucleotide sequence ID" value="XM_070997484.1"/>
</dbReference>
<gene>
    <name evidence="2 3 4 5 6 7 8 9 10 11" type="primary">LOC118878363</name>
</gene>
<evidence type="ECO:0000313" key="1">
    <source>
        <dbReference type="Proteomes" id="UP001652628"/>
    </source>
</evidence>
<name>A0ABM4TUE6_DROSZ</name>
<evidence type="ECO:0000313" key="5">
    <source>
        <dbReference type="RefSeq" id="XP_070853588.1"/>
    </source>
</evidence>
<keyword evidence="1" id="KW-1185">Reference proteome</keyword>
<evidence type="ECO:0000313" key="6">
    <source>
        <dbReference type="RefSeq" id="XP_070853589.1"/>
    </source>
</evidence>
<dbReference type="InterPro" id="IPR036910">
    <property type="entry name" value="HMG_box_dom_sf"/>
</dbReference>
<dbReference type="Proteomes" id="UP001652628">
    <property type="component" value="Chromosome X"/>
</dbReference>
<sequence>MDGKKSGMATCNPVYKFQKAVSTTINGYLNFLNDYKKRFCGISPQNVIRFGAREWNNLPLQEKDRFKNMDVIRFGDRL</sequence>
<dbReference type="RefSeq" id="XP_070853593.1">
    <property type="nucleotide sequence ID" value="XM_070997492.1"/>
</dbReference>
<dbReference type="RefSeq" id="XP_070853594.1">
    <property type="nucleotide sequence ID" value="XM_070997493.1"/>
</dbReference>
<dbReference type="Pfam" id="PF06382">
    <property type="entry name" value="Protamine_like"/>
    <property type="match status" value="1"/>
</dbReference>
<accession>A0ABM4TUE6</accession>
<dbReference type="RefSeq" id="XP_070853588.1">
    <property type="nucleotide sequence ID" value="XM_070997487.1"/>
</dbReference>
<evidence type="ECO:0000313" key="10">
    <source>
        <dbReference type="RefSeq" id="XP_070853593.1"/>
    </source>
</evidence>
<evidence type="ECO:0000313" key="9">
    <source>
        <dbReference type="RefSeq" id="XP_070853592.1"/>
    </source>
</evidence>
<proteinExistence type="predicted"/>